<dbReference type="EMBL" id="CM017326">
    <property type="protein sequence ID" value="KAE8076198.1"/>
    <property type="molecule type" value="Genomic_DNA"/>
</dbReference>
<organism evidence="8 9">
    <name type="scientific">Carpinus fangiana</name>
    <dbReference type="NCBI Taxonomy" id="176857"/>
    <lineage>
        <taxon>Eukaryota</taxon>
        <taxon>Viridiplantae</taxon>
        <taxon>Streptophyta</taxon>
        <taxon>Embryophyta</taxon>
        <taxon>Tracheophyta</taxon>
        <taxon>Spermatophyta</taxon>
        <taxon>Magnoliopsida</taxon>
        <taxon>eudicotyledons</taxon>
        <taxon>Gunneridae</taxon>
        <taxon>Pentapetalae</taxon>
        <taxon>rosids</taxon>
        <taxon>fabids</taxon>
        <taxon>Fagales</taxon>
        <taxon>Betulaceae</taxon>
        <taxon>Carpinus</taxon>
    </lineage>
</organism>
<dbReference type="InterPro" id="IPR002401">
    <property type="entry name" value="Cyt_P450_E_grp-I"/>
</dbReference>
<dbReference type="AlphaFoldDB" id="A0A5N6RDP6"/>
<evidence type="ECO:0000256" key="7">
    <source>
        <dbReference type="ARBA" id="ARBA00023033"/>
    </source>
</evidence>
<evidence type="ECO:0000256" key="3">
    <source>
        <dbReference type="ARBA" id="ARBA00022617"/>
    </source>
</evidence>
<dbReference type="OrthoDB" id="2789670at2759"/>
<dbReference type="Pfam" id="PF00067">
    <property type="entry name" value="p450"/>
    <property type="match status" value="1"/>
</dbReference>
<comment type="similarity">
    <text evidence="2">Belongs to the cytochrome P450 family.</text>
</comment>
<dbReference type="Proteomes" id="UP000327013">
    <property type="component" value="Chromosome 6"/>
</dbReference>
<dbReference type="PANTHER" id="PTHR47944:SF4">
    <property type="entry name" value="OS09G0441700 PROTEIN"/>
    <property type="match status" value="1"/>
</dbReference>
<dbReference type="GO" id="GO:0004497">
    <property type="term" value="F:monooxygenase activity"/>
    <property type="evidence" value="ECO:0007669"/>
    <property type="project" value="UniProtKB-KW"/>
</dbReference>
<dbReference type="PANTHER" id="PTHR47944">
    <property type="entry name" value="CYTOCHROME P450 98A9"/>
    <property type="match status" value="1"/>
</dbReference>
<sequence length="135" mass="15417">MRIVSSYEELIIRVEMWRDGKKKKEVEDLLEALISAKDFNGEPALSVEEIKAQITANNPANNVEWVLSKMFNQLEVLEKAVDEIDRVVGKERWVQESDIPKLNYVKACAREGNRLYLVAPFNLPHVAMQDMTVAG</sequence>
<evidence type="ECO:0000256" key="2">
    <source>
        <dbReference type="ARBA" id="ARBA00010617"/>
    </source>
</evidence>
<protein>
    <submittedName>
        <fullName evidence="8">Uncharacterized protein</fullName>
    </submittedName>
</protein>
<evidence type="ECO:0000256" key="1">
    <source>
        <dbReference type="ARBA" id="ARBA00001971"/>
    </source>
</evidence>
<keyword evidence="9" id="KW-1185">Reference proteome</keyword>
<dbReference type="GO" id="GO:0016705">
    <property type="term" value="F:oxidoreductase activity, acting on paired donors, with incorporation or reduction of molecular oxygen"/>
    <property type="evidence" value="ECO:0007669"/>
    <property type="project" value="InterPro"/>
</dbReference>
<keyword evidence="5" id="KW-0560">Oxidoreductase</keyword>
<accession>A0A5N6RDP6</accession>
<gene>
    <name evidence="8" type="ORF">FH972_014862</name>
</gene>
<comment type="cofactor">
    <cofactor evidence="1">
        <name>heme</name>
        <dbReference type="ChEBI" id="CHEBI:30413"/>
    </cofactor>
</comment>
<evidence type="ECO:0000256" key="6">
    <source>
        <dbReference type="ARBA" id="ARBA00023004"/>
    </source>
</evidence>
<keyword evidence="3" id="KW-0349">Heme</keyword>
<reference evidence="8 9" key="1">
    <citation type="submission" date="2019-06" db="EMBL/GenBank/DDBJ databases">
        <title>A chromosomal-level reference genome of Carpinus fangiana (Coryloideae, Betulaceae).</title>
        <authorList>
            <person name="Yang X."/>
            <person name="Wang Z."/>
            <person name="Zhang L."/>
            <person name="Hao G."/>
            <person name="Liu J."/>
            <person name="Yang Y."/>
        </authorList>
    </citation>
    <scope>NUCLEOTIDE SEQUENCE [LARGE SCALE GENOMIC DNA]</scope>
    <source>
        <strain evidence="8">Cfa_2016G</strain>
        <tissue evidence="8">Leaf</tissue>
    </source>
</reference>
<evidence type="ECO:0000256" key="4">
    <source>
        <dbReference type="ARBA" id="ARBA00022723"/>
    </source>
</evidence>
<dbReference type="GO" id="GO:0005506">
    <property type="term" value="F:iron ion binding"/>
    <property type="evidence" value="ECO:0007669"/>
    <property type="project" value="InterPro"/>
</dbReference>
<dbReference type="PRINTS" id="PR00463">
    <property type="entry name" value="EP450I"/>
</dbReference>
<evidence type="ECO:0000256" key="5">
    <source>
        <dbReference type="ARBA" id="ARBA00023002"/>
    </source>
</evidence>
<keyword evidence="7" id="KW-0503">Monooxygenase</keyword>
<dbReference type="Gene3D" id="1.10.630.10">
    <property type="entry name" value="Cytochrome P450"/>
    <property type="match status" value="1"/>
</dbReference>
<dbReference type="GO" id="GO:0044550">
    <property type="term" value="P:secondary metabolite biosynthetic process"/>
    <property type="evidence" value="ECO:0007669"/>
    <property type="project" value="UniProtKB-ARBA"/>
</dbReference>
<name>A0A5N6RDP6_9ROSI</name>
<evidence type="ECO:0000313" key="8">
    <source>
        <dbReference type="EMBL" id="KAE8076198.1"/>
    </source>
</evidence>
<keyword evidence="4" id="KW-0479">Metal-binding</keyword>
<dbReference type="InterPro" id="IPR036396">
    <property type="entry name" value="Cyt_P450_sf"/>
</dbReference>
<evidence type="ECO:0000313" key="9">
    <source>
        <dbReference type="Proteomes" id="UP000327013"/>
    </source>
</evidence>
<dbReference type="GO" id="GO:0020037">
    <property type="term" value="F:heme binding"/>
    <property type="evidence" value="ECO:0007669"/>
    <property type="project" value="InterPro"/>
</dbReference>
<proteinExistence type="inferred from homology"/>
<keyword evidence="6" id="KW-0408">Iron</keyword>
<dbReference type="InterPro" id="IPR001128">
    <property type="entry name" value="Cyt_P450"/>
</dbReference>
<dbReference type="SUPFAM" id="SSF48264">
    <property type="entry name" value="Cytochrome P450"/>
    <property type="match status" value="1"/>
</dbReference>